<dbReference type="Proteomes" id="UP001058074">
    <property type="component" value="Unassembled WGS sequence"/>
</dbReference>
<sequence length="188" mass="21997">MDQNSILNKLPSEIILKNGVNLVLDEKIHHGKENLSDISWYQYKIVNNKELGIVYDNICLSLFRITESVRIEASKEIIKKRVSKKETVRPHIDYMSGNIHPSKEYVENQSKISEIQQLVLCNGLGPHTPEKQLDDDFYVYKNSIRQSGSKVHKACYYPLIDNNLNLQDNWRYQLLEEIWNLINSPKHM</sequence>
<protein>
    <submittedName>
        <fullName evidence="1">Uncharacterized protein</fullName>
    </submittedName>
</protein>
<evidence type="ECO:0000313" key="1">
    <source>
        <dbReference type="EMBL" id="GKX66731.1"/>
    </source>
</evidence>
<organism evidence="1 2">
    <name type="scientific">Inconstantimicrobium mannanitabidum</name>
    <dbReference type="NCBI Taxonomy" id="1604901"/>
    <lineage>
        <taxon>Bacteria</taxon>
        <taxon>Bacillati</taxon>
        <taxon>Bacillota</taxon>
        <taxon>Clostridia</taxon>
        <taxon>Eubacteriales</taxon>
        <taxon>Clostridiaceae</taxon>
        <taxon>Inconstantimicrobium</taxon>
    </lineage>
</organism>
<reference evidence="1" key="1">
    <citation type="journal article" date="2025" name="Int. J. Syst. Evol. Microbiol.">
        <title>Inconstantimicrobium mannanitabidum sp. nov., a novel member of the family Clostridiaceae isolated from anoxic soil under the treatment of reductive soil disinfestation.</title>
        <authorList>
            <person name="Ueki A."/>
            <person name="Tonouchi A."/>
            <person name="Honma S."/>
            <person name="Kaku N."/>
            <person name="Ueki K."/>
        </authorList>
    </citation>
    <scope>NUCLEOTIDE SEQUENCE</scope>
    <source>
        <strain evidence="1">TW13</strain>
    </source>
</reference>
<accession>A0ACB5RCC8</accession>
<proteinExistence type="predicted"/>
<evidence type="ECO:0000313" key="2">
    <source>
        <dbReference type="Proteomes" id="UP001058074"/>
    </source>
</evidence>
<gene>
    <name evidence="1" type="ORF">rsdtw13_19890</name>
</gene>
<dbReference type="EMBL" id="BROD01000001">
    <property type="protein sequence ID" value="GKX66731.1"/>
    <property type="molecule type" value="Genomic_DNA"/>
</dbReference>
<keyword evidence="2" id="KW-1185">Reference proteome</keyword>
<comment type="caution">
    <text evidence="1">The sequence shown here is derived from an EMBL/GenBank/DDBJ whole genome shotgun (WGS) entry which is preliminary data.</text>
</comment>
<name>A0ACB5RCC8_9CLOT</name>